<keyword evidence="10" id="KW-1185">Reference proteome</keyword>
<keyword evidence="4 5" id="KW-0830">Ubiquinone</keyword>
<feature type="domain" description="NADH:ubiquinone oxidoreductase 30kDa subunit" evidence="8">
    <location>
        <begin position="38"/>
        <end position="158"/>
    </location>
</feature>
<protein>
    <recommendedName>
        <fullName evidence="5">NADH-quinone oxidoreductase subunit C</fullName>
        <ecNumber evidence="5">7.1.1.-</ecNumber>
    </recommendedName>
    <alternativeName>
        <fullName evidence="5">NADH dehydrogenase I subunit C</fullName>
    </alternativeName>
    <alternativeName>
        <fullName evidence="5">NDH-1 subunit C</fullName>
    </alternativeName>
</protein>
<evidence type="ECO:0000256" key="2">
    <source>
        <dbReference type="ARBA" id="ARBA00022448"/>
    </source>
</evidence>
<accession>E0TIU7</accession>
<evidence type="ECO:0000256" key="1">
    <source>
        <dbReference type="ARBA" id="ARBA00007569"/>
    </source>
</evidence>
<dbReference type="PANTHER" id="PTHR10884:SF14">
    <property type="entry name" value="NADH DEHYDROGENASE [UBIQUINONE] IRON-SULFUR PROTEIN 3, MITOCHONDRIAL"/>
    <property type="match status" value="1"/>
</dbReference>
<keyword evidence="5 6" id="KW-0520">NAD</keyword>
<dbReference type="GO" id="GO:0048038">
    <property type="term" value="F:quinone binding"/>
    <property type="evidence" value="ECO:0007669"/>
    <property type="project" value="UniProtKB-KW"/>
</dbReference>
<dbReference type="InterPro" id="IPR020396">
    <property type="entry name" value="NADH_UbQ_OxRdtase_CS"/>
</dbReference>
<dbReference type="HOGENOM" id="CLU_042628_2_1_4"/>
<dbReference type="Gene3D" id="3.30.460.80">
    <property type="entry name" value="NADH:ubiquinone oxidoreductase, 30kDa subunit"/>
    <property type="match status" value="1"/>
</dbReference>
<dbReference type="GO" id="GO:0005886">
    <property type="term" value="C:plasma membrane"/>
    <property type="evidence" value="ECO:0007669"/>
    <property type="project" value="UniProtKB-UniRule"/>
</dbReference>
<dbReference type="GO" id="GO:0050136">
    <property type="term" value="F:NADH dehydrogenase (quinone) (non-electrogenic) activity"/>
    <property type="evidence" value="ECO:0007669"/>
    <property type="project" value="UniProtKB-UniRule"/>
</dbReference>
<dbReference type="KEGG" id="zin:ZICARI_107"/>
<keyword evidence="5 6" id="KW-1278">Translocase</keyword>
<evidence type="ECO:0000259" key="8">
    <source>
        <dbReference type="Pfam" id="PF00329"/>
    </source>
</evidence>
<evidence type="ECO:0000256" key="3">
    <source>
        <dbReference type="ARBA" id="ARBA00022719"/>
    </source>
</evidence>
<evidence type="ECO:0000313" key="9">
    <source>
        <dbReference type="EMBL" id="ADM89724.1"/>
    </source>
</evidence>
<keyword evidence="2 5" id="KW-0813">Transport</keyword>
<dbReference type="EC" id="7.1.1.-" evidence="5"/>
<sequence length="189" mass="23621">MKIYKKIIFYIKKKIFKYIIKINFKFKQINILVNYINYLYILSILKNNKKFKFKTLIDFFCIDYLNYKSKKKFRFQIILNLLSIKYNMRIRIKIFLLNKKNPYLFTINNLWKSSNWYEREAYDMYGINFKGHYNLKRILTDYNFIGFPMRKDFPLSGFYELKYNNKKKNVFYKKINLKKKEIIPKIFDY</sequence>
<dbReference type="STRING" id="871271.ZICARI_107"/>
<dbReference type="SUPFAM" id="SSF143243">
    <property type="entry name" value="Nqo5-like"/>
    <property type="match status" value="1"/>
</dbReference>
<comment type="subunit">
    <text evidence="5">NDH-1 is composed of 14 different subunits. Subunits NuoB, C, D, E, F, and G constitute the peripheral sector of the complex.</text>
</comment>
<dbReference type="InterPro" id="IPR010218">
    <property type="entry name" value="NADH_DH_suC"/>
</dbReference>
<evidence type="ECO:0000313" key="10">
    <source>
        <dbReference type="Proteomes" id="UP000001303"/>
    </source>
</evidence>
<comment type="catalytic activity">
    <reaction evidence="5 7">
        <text>a quinone + NADH + 5 H(+)(in) = a quinol + NAD(+) + 4 H(+)(out)</text>
        <dbReference type="Rhea" id="RHEA:57888"/>
        <dbReference type="ChEBI" id="CHEBI:15378"/>
        <dbReference type="ChEBI" id="CHEBI:24646"/>
        <dbReference type="ChEBI" id="CHEBI:57540"/>
        <dbReference type="ChEBI" id="CHEBI:57945"/>
        <dbReference type="ChEBI" id="CHEBI:132124"/>
    </reaction>
</comment>
<evidence type="ECO:0000256" key="7">
    <source>
        <dbReference type="RuleBase" id="RU003582"/>
    </source>
</evidence>
<dbReference type="Pfam" id="PF00329">
    <property type="entry name" value="Complex1_30kDa"/>
    <property type="match status" value="1"/>
</dbReference>
<evidence type="ECO:0000256" key="4">
    <source>
        <dbReference type="ARBA" id="ARBA00023075"/>
    </source>
</evidence>
<dbReference type="HAMAP" id="MF_01357">
    <property type="entry name" value="NDH1_NuoC"/>
    <property type="match status" value="1"/>
</dbReference>
<dbReference type="PROSITE" id="PS00542">
    <property type="entry name" value="COMPLEX1_30K"/>
    <property type="match status" value="1"/>
</dbReference>
<dbReference type="EMBL" id="CP002161">
    <property type="protein sequence ID" value="ADM89724.1"/>
    <property type="molecule type" value="Genomic_DNA"/>
</dbReference>
<organism evidence="9 10">
    <name type="scientific">Zinderia insecticola (strain CARI)</name>
    <dbReference type="NCBI Taxonomy" id="871271"/>
    <lineage>
        <taxon>Bacteria</taxon>
        <taxon>Pseudomonadati</taxon>
        <taxon>Pseudomonadota</taxon>
        <taxon>Betaproteobacteria</taxon>
        <taxon>Burkholderiales</taxon>
        <taxon>Oxalobacteraceae</taxon>
        <taxon>Candidatus Zinderia</taxon>
    </lineage>
</organism>
<name>E0TIU7_ZINIC</name>
<keyword evidence="3 5" id="KW-0874">Quinone</keyword>
<evidence type="ECO:0000256" key="5">
    <source>
        <dbReference type="HAMAP-Rule" id="MF_01357"/>
    </source>
</evidence>
<comment type="function">
    <text evidence="5">NDH-1 shuttles electrons from NADH, via FMN and iron-sulfur (Fe-S) centers, to quinones in the respiratory chain. The immediate electron acceptor for the enzyme in this species is believed to be ubiquinone. Couples the redox reaction to proton translocation (for every two electrons transferred, four hydrogen ions are translocated across the cytoplasmic membrane), and thus conserves the redox energy in a proton gradient.</text>
</comment>
<dbReference type="Proteomes" id="UP000001303">
    <property type="component" value="Chromosome"/>
</dbReference>
<dbReference type="PANTHER" id="PTHR10884">
    <property type="entry name" value="NADH DEHYDROGENASE UBIQUINONE IRON-SULFUR PROTEIN 3"/>
    <property type="match status" value="1"/>
</dbReference>
<keyword evidence="5" id="KW-0472">Membrane</keyword>
<proteinExistence type="inferred from homology"/>
<dbReference type="GO" id="GO:0008137">
    <property type="term" value="F:NADH dehydrogenase (ubiquinone) activity"/>
    <property type="evidence" value="ECO:0007669"/>
    <property type="project" value="InterPro"/>
</dbReference>
<comment type="similarity">
    <text evidence="1 5 6">Belongs to the complex I 30 kDa subunit family.</text>
</comment>
<evidence type="ECO:0000256" key="6">
    <source>
        <dbReference type="RuleBase" id="RU003456"/>
    </source>
</evidence>
<dbReference type="AlphaFoldDB" id="E0TIU7"/>
<reference evidence="9 10" key="1">
    <citation type="journal article" date="2010" name="Genome Biol. Evol.">
        <title>Functional convergence in reduced genomes of bacterial symbionts spanning 200 My of evolution.</title>
        <authorList>
            <person name="McCutcheon J.P."/>
            <person name="Moran N.A."/>
        </authorList>
    </citation>
    <scope>NUCLEOTIDE SEQUENCE [LARGE SCALE GENOMIC DNA]</scope>
    <source>
        <strain evidence="9 10">CARI</strain>
    </source>
</reference>
<gene>
    <name evidence="5 9" type="primary">nuoC</name>
    <name evidence="9" type="ordered locus">ZICARI_107</name>
</gene>
<dbReference type="InterPro" id="IPR037232">
    <property type="entry name" value="NADH_quin_OxRdtase_su_C/D-like"/>
</dbReference>
<dbReference type="InterPro" id="IPR001268">
    <property type="entry name" value="NADH_UbQ_OxRdtase_30kDa_su"/>
</dbReference>